<organism evidence="1 2">
    <name type="scientific">Bifidobacterium longum subsp. infantis</name>
    <dbReference type="NCBI Taxonomy" id="1682"/>
    <lineage>
        <taxon>Bacteria</taxon>
        <taxon>Bacillati</taxon>
        <taxon>Actinomycetota</taxon>
        <taxon>Actinomycetes</taxon>
        <taxon>Bifidobacteriales</taxon>
        <taxon>Bifidobacteriaceae</taxon>
        <taxon>Bifidobacterium</taxon>
    </lineage>
</organism>
<evidence type="ECO:0000313" key="2">
    <source>
        <dbReference type="Proteomes" id="UP000067206"/>
    </source>
</evidence>
<name>A0A0M4MHB1_BIFLI</name>
<evidence type="ECO:0000313" key="1">
    <source>
        <dbReference type="EMBL" id="ALE09542.1"/>
    </source>
</evidence>
<dbReference type="RefSeq" id="WP_060620806.1">
    <property type="nucleotide sequence ID" value="NZ_CP010411.1"/>
</dbReference>
<reference evidence="1 2" key="1">
    <citation type="submission" date="2014-12" db="EMBL/GenBank/DDBJ databases">
        <title>Complete genome sequence of Bifidobacterium longum subsp. infantis BT1.</title>
        <authorList>
            <person name="Kim J.F."/>
            <person name="Kwak M.-J."/>
        </authorList>
    </citation>
    <scope>NUCLEOTIDE SEQUENCE [LARGE SCALE GENOMIC DNA]</scope>
    <source>
        <strain evidence="1 2">BT1</strain>
    </source>
</reference>
<gene>
    <name evidence="1" type="ORF">RY67_1523</name>
</gene>
<sequence length="564" mass="66582">MINLKDYKWVVSESIKKAQRMTMVGDALRCVLTLNNRLEITSAMETLTDKEKNILRFLDHSFSCDSDEVTLYAYYRFNRLQISDTRIDESDLCRFVISFQVPRNIWTNYQEKDANEFSAEITRCMKLISSSTIDLRQKIARIGYYLNHMAPVIYYVGDHVYSNFDYLNNLTSNRINFKKNNLFEYWDSEDYRSWDKEDLIFICFLDYLLESGIQTRCEEFNAKQISLKILERYFDIKHDEYLSEGIVSSDYNYESSLESKAQSLKKEFALACDGRTVYRYINGLSLQKEERYLDDESLRAELPEYSSINQMLKNSFNLDFYFEYEYENSLMKYYSANGKDCESAFLSLLKAILKCVSNDTKSDLAFSRFFCDIGLLIRLTKEQKYQEICDLNPRHYYCYVLPGDNMVRKMPSVITANVAMAVTTRMLYNGWHYMPANFLSSQSVDNSKREYYFSAVLPDVAKLDKYHHVGHVKSEVNNTIRIPGELWINGREFRSLMDLRLMRQGDEEYTISDLKKALKAFKYVQIAEQKLIDYISDLNNYDFSLTKITKKTYINLIQLMKKEN</sequence>
<accession>A0A0M4MHB1</accession>
<dbReference type="AlphaFoldDB" id="A0A0M4MHB1"/>
<protein>
    <submittedName>
        <fullName evidence="1">Uncharacterized protein</fullName>
    </submittedName>
</protein>
<proteinExistence type="predicted"/>
<dbReference type="Proteomes" id="UP000067206">
    <property type="component" value="Chromosome"/>
</dbReference>
<dbReference type="EMBL" id="CP010411">
    <property type="protein sequence ID" value="ALE09542.1"/>
    <property type="molecule type" value="Genomic_DNA"/>
</dbReference>
<dbReference type="PATRIC" id="fig|1682.24.peg.1485"/>